<dbReference type="Proteomes" id="UP001595990">
    <property type="component" value="Unassembled WGS sequence"/>
</dbReference>
<sequence length="158" mass="16440">MLTEALTALAAAGGTAVVQAAGTSAWEGFRQAAARWFGRGSEERERVELERLDRSAVELSAMGDSEADRVRTRQGAMWQTRFEQALELLSEVEREQAADQLRALLVAHAPVGGVSAGDGGLAVSGSMEIRADRGAVAGGVIHGGVSMGTPPQPGPELS</sequence>
<protein>
    <submittedName>
        <fullName evidence="1">Uncharacterized protein</fullName>
    </submittedName>
</protein>
<evidence type="ECO:0000313" key="2">
    <source>
        <dbReference type="Proteomes" id="UP001595990"/>
    </source>
</evidence>
<evidence type="ECO:0000313" key="1">
    <source>
        <dbReference type="EMBL" id="MFC4517558.1"/>
    </source>
</evidence>
<keyword evidence="2" id="KW-1185">Reference proteome</keyword>
<name>A0ABV9BUI3_9ACTN</name>
<accession>A0ABV9BUI3</accession>
<dbReference type="RefSeq" id="WP_417924119.1">
    <property type="nucleotide sequence ID" value="NZ_JBHSFS010000022.1"/>
</dbReference>
<dbReference type="EMBL" id="JBHSFS010000022">
    <property type="protein sequence ID" value="MFC4517558.1"/>
    <property type="molecule type" value="Genomic_DNA"/>
</dbReference>
<gene>
    <name evidence="1" type="ORF">ACFPEN_32190</name>
</gene>
<proteinExistence type="predicted"/>
<comment type="caution">
    <text evidence="1">The sequence shown here is derived from an EMBL/GenBank/DDBJ whole genome shotgun (WGS) entry which is preliminary data.</text>
</comment>
<reference evidence="2" key="1">
    <citation type="journal article" date="2019" name="Int. J. Syst. Evol. Microbiol.">
        <title>The Global Catalogue of Microorganisms (GCM) 10K type strain sequencing project: providing services to taxonomists for standard genome sequencing and annotation.</title>
        <authorList>
            <consortium name="The Broad Institute Genomics Platform"/>
            <consortium name="The Broad Institute Genome Sequencing Center for Infectious Disease"/>
            <person name="Wu L."/>
            <person name="Ma J."/>
        </authorList>
    </citation>
    <scope>NUCLEOTIDE SEQUENCE [LARGE SCALE GENOMIC DNA]</scope>
    <source>
        <strain evidence="2">CECT 8064</strain>
    </source>
</reference>
<organism evidence="1 2">
    <name type="scientific">Streptomyces ehimensis</name>
    <dbReference type="NCBI Taxonomy" id="68195"/>
    <lineage>
        <taxon>Bacteria</taxon>
        <taxon>Bacillati</taxon>
        <taxon>Actinomycetota</taxon>
        <taxon>Actinomycetes</taxon>
        <taxon>Kitasatosporales</taxon>
        <taxon>Streptomycetaceae</taxon>
        <taxon>Streptomyces</taxon>
    </lineage>
</organism>